<dbReference type="AlphaFoldDB" id="A0A165ZPK5"/>
<keyword evidence="3" id="KW-1185">Reference proteome</keyword>
<name>A0A165ZPK5_EXIGL</name>
<dbReference type="Proteomes" id="UP000077266">
    <property type="component" value="Unassembled WGS sequence"/>
</dbReference>
<reference evidence="2 3" key="1">
    <citation type="journal article" date="2016" name="Mol. Biol. Evol.">
        <title>Comparative Genomics of Early-Diverging Mushroom-Forming Fungi Provides Insights into the Origins of Lignocellulose Decay Capabilities.</title>
        <authorList>
            <person name="Nagy L.G."/>
            <person name="Riley R."/>
            <person name="Tritt A."/>
            <person name="Adam C."/>
            <person name="Daum C."/>
            <person name="Floudas D."/>
            <person name="Sun H."/>
            <person name="Yadav J.S."/>
            <person name="Pangilinan J."/>
            <person name="Larsson K.H."/>
            <person name="Matsuura K."/>
            <person name="Barry K."/>
            <person name="Labutti K."/>
            <person name="Kuo R."/>
            <person name="Ohm R.A."/>
            <person name="Bhattacharya S.S."/>
            <person name="Shirouzu T."/>
            <person name="Yoshinaga Y."/>
            <person name="Martin F.M."/>
            <person name="Grigoriev I.V."/>
            <person name="Hibbett D.S."/>
        </authorList>
    </citation>
    <scope>NUCLEOTIDE SEQUENCE [LARGE SCALE GENOMIC DNA]</scope>
    <source>
        <strain evidence="2 3">HHB12029</strain>
    </source>
</reference>
<evidence type="ECO:0008006" key="4">
    <source>
        <dbReference type="Google" id="ProtNLM"/>
    </source>
</evidence>
<evidence type="ECO:0000256" key="1">
    <source>
        <dbReference type="SAM" id="SignalP"/>
    </source>
</evidence>
<feature type="signal peptide" evidence="1">
    <location>
        <begin position="1"/>
        <end position="20"/>
    </location>
</feature>
<organism evidence="2 3">
    <name type="scientific">Exidia glandulosa HHB12029</name>
    <dbReference type="NCBI Taxonomy" id="1314781"/>
    <lineage>
        <taxon>Eukaryota</taxon>
        <taxon>Fungi</taxon>
        <taxon>Dikarya</taxon>
        <taxon>Basidiomycota</taxon>
        <taxon>Agaricomycotina</taxon>
        <taxon>Agaricomycetes</taxon>
        <taxon>Auriculariales</taxon>
        <taxon>Exidiaceae</taxon>
        <taxon>Exidia</taxon>
    </lineage>
</organism>
<proteinExistence type="predicted"/>
<keyword evidence="1" id="KW-0732">Signal</keyword>
<accession>A0A165ZPK5</accession>
<dbReference type="InParanoid" id="A0A165ZPK5"/>
<gene>
    <name evidence="2" type="ORF">EXIGLDRAFT_279319</name>
</gene>
<evidence type="ECO:0000313" key="2">
    <source>
        <dbReference type="EMBL" id="KZV84679.1"/>
    </source>
</evidence>
<feature type="chain" id="PRO_5007870152" description="Secreted protein" evidence="1">
    <location>
        <begin position="21"/>
        <end position="97"/>
    </location>
</feature>
<dbReference type="EMBL" id="KV426214">
    <property type="protein sequence ID" value="KZV84679.1"/>
    <property type="molecule type" value="Genomic_DNA"/>
</dbReference>
<sequence>MAVVAVVTVVVVVEVRVVEGVSDGGGGDEIQPLASVTREGVATCSSCFGGGETGLSHASGTTLGVVGGGRDVTCSVVTQPSLSSCTACAGGSGSSQA</sequence>
<protein>
    <recommendedName>
        <fullName evidence="4">Secreted protein</fullName>
    </recommendedName>
</protein>
<evidence type="ECO:0000313" key="3">
    <source>
        <dbReference type="Proteomes" id="UP000077266"/>
    </source>
</evidence>